<dbReference type="EMBL" id="JACAZI010000015">
    <property type="protein sequence ID" value="KAF7344203.1"/>
    <property type="molecule type" value="Genomic_DNA"/>
</dbReference>
<name>A0A8H7CQW5_9AGAR</name>
<evidence type="ECO:0000313" key="2">
    <source>
        <dbReference type="EMBL" id="KAF7344203.1"/>
    </source>
</evidence>
<evidence type="ECO:0000313" key="3">
    <source>
        <dbReference type="Proteomes" id="UP000620124"/>
    </source>
</evidence>
<keyword evidence="1" id="KW-0812">Transmembrane</keyword>
<dbReference type="OrthoDB" id="2972434at2759"/>
<reference evidence="2" key="1">
    <citation type="submission" date="2020-05" db="EMBL/GenBank/DDBJ databases">
        <title>Mycena genomes resolve the evolution of fungal bioluminescence.</title>
        <authorList>
            <person name="Tsai I.J."/>
        </authorList>
    </citation>
    <scope>NUCLEOTIDE SEQUENCE</scope>
    <source>
        <strain evidence="2">CCC161011</strain>
    </source>
</reference>
<evidence type="ECO:0000256" key="1">
    <source>
        <dbReference type="SAM" id="Phobius"/>
    </source>
</evidence>
<comment type="caution">
    <text evidence="2">The sequence shown here is derived from an EMBL/GenBank/DDBJ whole genome shotgun (WGS) entry which is preliminary data.</text>
</comment>
<dbReference type="AlphaFoldDB" id="A0A8H7CQW5"/>
<keyword evidence="3" id="KW-1185">Reference proteome</keyword>
<gene>
    <name evidence="2" type="ORF">MVEN_01710800</name>
</gene>
<proteinExistence type="predicted"/>
<dbReference type="Proteomes" id="UP000620124">
    <property type="component" value="Unassembled WGS sequence"/>
</dbReference>
<sequence length="206" mass="21352">MGSYTSVMNDTSSVLYIKYAANHVALDVAAVVTAVLGVVAVVVTAGAASVAFVPALAIIELGLGGAVGGTLTLAALVTGSIDLAAKKAGYHSVAPGNSYRSSKLTLSLVHQADVQVVQQINNSTINMWSGSFTVFTGATAGSTKTYKLSQQLSKLDFKQTTFTQSTGSQALFEETDLFSNFSLVHYNDGSAKKLALQESCALSDLD</sequence>
<feature type="transmembrane region" description="Helical" evidence="1">
    <location>
        <begin position="51"/>
        <end position="77"/>
    </location>
</feature>
<keyword evidence="1" id="KW-0472">Membrane</keyword>
<accession>A0A8H7CQW5</accession>
<protein>
    <submittedName>
        <fullName evidence="2">Uncharacterized protein</fullName>
    </submittedName>
</protein>
<organism evidence="2 3">
    <name type="scientific">Mycena venus</name>
    <dbReference type="NCBI Taxonomy" id="2733690"/>
    <lineage>
        <taxon>Eukaryota</taxon>
        <taxon>Fungi</taxon>
        <taxon>Dikarya</taxon>
        <taxon>Basidiomycota</taxon>
        <taxon>Agaricomycotina</taxon>
        <taxon>Agaricomycetes</taxon>
        <taxon>Agaricomycetidae</taxon>
        <taxon>Agaricales</taxon>
        <taxon>Marasmiineae</taxon>
        <taxon>Mycenaceae</taxon>
        <taxon>Mycena</taxon>
    </lineage>
</organism>
<feature type="transmembrane region" description="Helical" evidence="1">
    <location>
        <begin position="24"/>
        <end position="45"/>
    </location>
</feature>
<keyword evidence="1" id="KW-1133">Transmembrane helix</keyword>